<dbReference type="Pfam" id="PF12646">
    <property type="entry name" value="DUF3783"/>
    <property type="match status" value="1"/>
</dbReference>
<name>A0A9D2D3B1_9FIRM</name>
<dbReference type="Proteomes" id="UP000824024">
    <property type="component" value="Unassembled WGS sequence"/>
</dbReference>
<proteinExistence type="predicted"/>
<dbReference type="InterPro" id="IPR016621">
    <property type="entry name" value="UCP014543"/>
</dbReference>
<comment type="caution">
    <text evidence="1">The sequence shown here is derived from an EMBL/GenBank/DDBJ whole genome shotgun (WGS) entry which is preliminary data.</text>
</comment>
<reference evidence="1" key="1">
    <citation type="journal article" date="2021" name="PeerJ">
        <title>Extensive microbial diversity within the chicken gut microbiome revealed by metagenomics and culture.</title>
        <authorList>
            <person name="Gilroy R."/>
            <person name="Ravi A."/>
            <person name="Getino M."/>
            <person name="Pursley I."/>
            <person name="Horton D.L."/>
            <person name="Alikhan N.F."/>
            <person name="Baker D."/>
            <person name="Gharbi K."/>
            <person name="Hall N."/>
            <person name="Watson M."/>
            <person name="Adriaenssens E.M."/>
            <person name="Foster-Nyarko E."/>
            <person name="Jarju S."/>
            <person name="Secka A."/>
            <person name="Antonio M."/>
            <person name="Oren A."/>
            <person name="Chaudhuri R.R."/>
            <person name="La Ragione R."/>
            <person name="Hildebrand F."/>
            <person name="Pallen M.J."/>
        </authorList>
    </citation>
    <scope>NUCLEOTIDE SEQUENCE</scope>
    <source>
        <strain evidence="1">CHK192-9172</strain>
    </source>
</reference>
<dbReference type="EMBL" id="DXCH01000194">
    <property type="protein sequence ID" value="HIZ07665.1"/>
    <property type="molecule type" value="Genomic_DNA"/>
</dbReference>
<gene>
    <name evidence="1" type="ORF">IAA08_07005</name>
</gene>
<evidence type="ECO:0000313" key="1">
    <source>
        <dbReference type="EMBL" id="HIZ07665.1"/>
    </source>
</evidence>
<protein>
    <submittedName>
        <fullName evidence="1">DUF3783 domain-containing protein</fullName>
    </submittedName>
</protein>
<dbReference type="AlphaFoldDB" id="A0A9D2D3B1"/>
<reference evidence="1" key="2">
    <citation type="submission" date="2021-04" db="EMBL/GenBank/DDBJ databases">
        <authorList>
            <person name="Gilroy R."/>
        </authorList>
    </citation>
    <scope>NUCLEOTIDE SEQUENCE</scope>
    <source>
        <strain evidence="1">CHK192-9172</strain>
    </source>
</reference>
<organism evidence="1 2">
    <name type="scientific">Candidatus Eubacterium avistercoris</name>
    <dbReference type="NCBI Taxonomy" id="2838567"/>
    <lineage>
        <taxon>Bacteria</taxon>
        <taxon>Bacillati</taxon>
        <taxon>Bacillota</taxon>
        <taxon>Clostridia</taxon>
        <taxon>Eubacteriales</taxon>
        <taxon>Eubacteriaceae</taxon>
        <taxon>Eubacterium</taxon>
    </lineage>
</organism>
<evidence type="ECO:0000313" key="2">
    <source>
        <dbReference type="Proteomes" id="UP000824024"/>
    </source>
</evidence>
<accession>A0A9D2D3B1</accession>
<sequence length="125" mass="14370">METVLLYNIAQTPLASGLKPILLKMKVRIRVISPEQYDQPLGVLAGLPGFQELDNVYEGDGFSEPMIVLCGFTDQRLDRFLRELRRKKLPPIPLKAILTPHNQNWDSITLYQELKSEHEAMHRQS</sequence>